<evidence type="ECO:0000313" key="1">
    <source>
        <dbReference type="EMBL" id="MFD1222277.1"/>
    </source>
</evidence>
<dbReference type="EMBL" id="JBHTLU010000023">
    <property type="protein sequence ID" value="MFD1222277.1"/>
    <property type="molecule type" value="Genomic_DNA"/>
</dbReference>
<dbReference type="SUPFAM" id="SSF142906">
    <property type="entry name" value="YjbR-like"/>
    <property type="match status" value="1"/>
</dbReference>
<keyword evidence="2" id="KW-1185">Reference proteome</keyword>
<dbReference type="InterPro" id="IPR058532">
    <property type="entry name" value="YjbR/MT2646/Rv2570-like"/>
</dbReference>
<keyword evidence="1" id="KW-0238">DNA-binding</keyword>
<name>A0ABW3UPD8_9BACL</name>
<proteinExistence type="predicted"/>
<dbReference type="GO" id="GO:0003677">
    <property type="term" value="F:DNA binding"/>
    <property type="evidence" value="ECO:0007669"/>
    <property type="project" value="UniProtKB-KW"/>
</dbReference>
<protein>
    <submittedName>
        <fullName evidence="1">MmcQ/YjbR family DNA-binding protein</fullName>
    </submittedName>
</protein>
<reference evidence="2" key="1">
    <citation type="journal article" date="2019" name="Int. J. Syst. Evol. Microbiol.">
        <title>The Global Catalogue of Microorganisms (GCM) 10K type strain sequencing project: providing services to taxonomists for standard genome sequencing and annotation.</title>
        <authorList>
            <consortium name="The Broad Institute Genomics Platform"/>
            <consortium name="The Broad Institute Genome Sequencing Center for Infectious Disease"/>
            <person name="Wu L."/>
            <person name="Ma J."/>
        </authorList>
    </citation>
    <scope>NUCLEOTIDE SEQUENCE [LARGE SCALE GENOMIC DNA]</scope>
    <source>
        <strain evidence="2">CCUG 53270</strain>
    </source>
</reference>
<accession>A0ABW3UPD8</accession>
<gene>
    <name evidence="1" type="ORF">ACFQ4B_19325</name>
</gene>
<organism evidence="1 2">
    <name type="scientific">Paenibacillus vulneris</name>
    <dbReference type="NCBI Taxonomy" id="1133364"/>
    <lineage>
        <taxon>Bacteria</taxon>
        <taxon>Bacillati</taxon>
        <taxon>Bacillota</taxon>
        <taxon>Bacilli</taxon>
        <taxon>Bacillales</taxon>
        <taxon>Paenibacillaceae</taxon>
        <taxon>Paenibacillus</taxon>
    </lineage>
</organism>
<dbReference type="InterPro" id="IPR038056">
    <property type="entry name" value="YjbR-like_sf"/>
</dbReference>
<sequence>MTFHKPIASKEGLKLVERIRRFCQAFPEVTEKIDQFGHTSFRVSDKPFVMLGEGEAVSMSIKADRDTQEFLLQQEDTNYAKTRYIGHHGWVTIIDLARADWKEIEELIAEAYVRTAPKKYAKWLQQTENR</sequence>
<dbReference type="RefSeq" id="WP_079910101.1">
    <property type="nucleotide sequence ID" value="NZ_BAABJG010000018.1"/>
</dbReference>
<evidence type="ECO:0000313" key="2">
    <source>
        <dbReference type="Proteomes" id="UP001597180"/>
    </source>
</evidence>
<comment type="caution">
    <text evidence="1">The sequence shown here is derived from an EMBL/GenBank/DDBJ whole genome shotgun (WGS) entry which is preliminary data.</text>
</comment>
<dbReference type="Gene3D" id="3.90.1150.30">
    <property type="match status" value="1"/>
</dbReference>
<dbReference type="Proteomes" id="UP001597180">
    <property type="component" value="Unassembled WGS sequence"/>
</dbReference>
<dbReference type="Pfam" id="PF04237">
    <property type="entry name" value="YjbR"/>
    <property type="match status" value="1"/>
</dbReference>